<evidence type="ECO:0000313" key="3">
    <source>
        <dbReference type="Proteomes" id="UP000094580"/>
    </source>
</evidence>
<accession>A0ABX3A2A7</accession>
<sequence length="74" mass="8495">MNSYISSGAWFVQVIGIGIIGIAYFHTKDRHDKARKRGSTYFSVELFLLLPWYIAKSLIFFLGVFFILVPFSSL</sequence>
<reference evidence="2 3" key="1">
    <citation type="submission" date="2016-07" db="EMBL/GenBank/DDBJ databases">
        <authorList>
            <person name="Townsley L."/>
            <person name="Shank E.A."/>
        </authorList>
    </citation>
    <scope>NUCLEOTIDE SEQUENCE [LARGE SCALE GENOMIC DNA]</scope>
    <source>
        <strain evidence="2 3">CH01</strain>
    </source>
</reference>
<keyword evidence="1" id="KW-0812">Transmembrane</keyword>
<feature type="transmembrane region" description="Helical" evidence="1">
    <location>
        <begin position="46"/>
        <end position="69"/>
    </location>
</feature>
<dbReference type="RefSeq" id="WP_025568784.1">
    <property type="nucleotide sequence ID" value="NZ_MDKC01000002.1"/>
</dbReference>
<evidence type="ECO:0000313" key="2">
    <source>
        <dbReference type="EMBL" id="ODG93453.1"/>
    </source>
</evidence>
<organism evidence="2 3">
    <name type="scientific">Gottfriedia luciferensis</name>
    <dbReference type="NCBI Taxonomy" id="178774"/>
    <lineage>
        <taxon>Bacteria</taxon>
        <taxon>Bacillati</taxon>
        <taxon>Bacillota</taxon>
        <taxon>Bacilli</taxon>
        <taxon>Bacillales</taxon>
        <taxon>Bacillaceae</taxon>
        <taxon>Gottfriedia</taxon>
    </lineage>
</organism>
<feature type="transmembrane region" description="Helical" evidence="1">
    <location>
        <begin position="6"/>
        <end position="25"/>
    </location>
</feature>
<keyword evidence="1" id="KW-0472">Membrane</keyword>
<dbReference type="EMBL" id="MDKC01000002">
    <property type="protein sequence ID" value="ODG93453.1"/>
    <property type="molecule type" value="Genomic_DNA"/>
</dbReference>
<name>A0ABX3A2A7_9BACI</name>
<keyword evidence="3" id="KW-1185">Reference proteome</keyword>
<protein>
    <submittedName>
        <fullName evidence="2">Uncharacterized protein</fullName>
    </submittedName>
</protein>
<evidence type="ECO:0000256" key="1">
    <source>
        <dbReference type="SAM" id="Phobius"/>
    </source>
</evidence>
<dbReference type="Proteomes" id="UP000094580">
    <property type="component" value="Unassembled WGS sequence"/>
</dbReference>
<comment type="caution">
    <text evidence="2">The sequence shown here is derived from an EMBL/GenBank/DDBJ whole genome shotgun (WGS) entry which is preliminary data.</text>
</comment>
<gene>
    <name evidence="2" type="ORF">BED47_03970</name>
</gene>
<proteinExistence type="predicted"/>
<keyword evidence="1" id="KW-1133">Transmembrane helix</keyword>